<dbReference type="GO" id="GO:0046872">
    <property type="term" value="F:metal ion binding"/>
    <property type="evidence" value="ECO:0007669"/>
    <property type="project" value="UniProtKB-KW"/>
</dbReference>
<evidence type="ECO:0000259" key="11">
    <source>
        <dbReference type="Pfam" id="PF00724"/>
    </source>
</evidence>
<keyword evidence="9" id="KW-0411">Iron-sulfur</keyword>
<dbReference type="Gene3D" id="3.40.50.720">
    <property type="entry name" value="NAD(P)-binding Rossmann-like Domain"/>
    <property type="match status" value="1"/>
</dbReference>
<dbReference type="RefSeq" id="WP_130292603.1">
    <property type="nucleotide sequence ID" value="NZ_SHKL01000001.1"/>
</dbReference>
<dbReference type="InterPro" id="IPR023753">
    <property type="entry name" value="FAD/NAD-binding_dom"/>
</dbReference>
<evidence type="ECO:0000259" key="12">
    <source>
        <dbReference type="Pfam" id="PF07992"/>
    </source>
</evidence>
<feature type="compositionally biased region" description="Basic and acidic residues" evidence="10">
    <location>
        <begin position="353"/>
        <end position="372"/>
    </location>
</feature>
<evidence type="ECO:0000313" key="13">
    <source>
        <dbReference type="EMBL" id="RZT88624.1"/>
    </source>
</evidence>
<comment type="similarity">
    <text evidence="3">In the N-terminal section; belongs to the NADH:flavin oxidoreductase/NADH oxidase family.</text>
</comment>
<evidence type="ECO:0000256" key="1">
    <source>
        <dbReference type="ARBA" id="ARBA00001917"/>
    </source>
</evidence>
<dbReference type="SUPFAM" id="SSF51905">
    <property type="entry name" value="FAD/NAD(P)-binding domain"/>
    <property type="match status" value="1"/>
</dbReference>
<dbReference type="InterPro" id="IPR001155">
    <property type="entry name" value="OxRdtase_FMN_N"/>
</dbReference>
<dbReference type="GO" id="GO:0010181">
    <property type="term" value="F:FMN binding"/>
    <property type="evidence" value="ECO:0007669"/>
    <property type="project" value="InterPro"/>
</dbReference>
<dbReference type="PRINTS" id="PR00368">
    <property type="entry name" value="FADPNR"/>
</dbReference>
<dbReference type="AlphaFoldDB" id="A0A4Q7V554"/>
<organism evidence="13 14">
    <name type="scientific">Pseudonocardia sediminis</name>
    <dbReference type="NCBI Taxonomy" id="1397368"/>
    <lineage>
        <taxon>Bacteria</taxon>
        <taxon>Bacillati</taxon>
        <taxon>Actinomycetota</taxon>
        <taxon>Actinomycetes</taxon>
        <taxon>Pseudonocardiales</taxon>
        <taxon>Pseudonocardiaceae</taxon>
        <taxon>Pseudonocardia</taxon>
    </lineage>
</organism>
<keyword evidence="5" id="KW-0288">FMN</keyword>
<dbReference type="InterPro" id="IPR051793">
    <property type="entry name" value="NADH:flavin_oxidoreductase"/>
</dbReference>
<dbReference type="InterPro" id="IPR036188">
    <property type="entry name" value="FAD/NAD-bd_sf"/>
</dbReference>
<dbReference type="OrthoDB" id="3169239at2"/>
<dbReference type="Proteomes" id="UP000291591">
    <property type="component" value="Unassembled WGS sequence"/>
</dbReference>
<evidence type="ECO:0000256" key="4">
    <source>
        <dbReference type="ARBA" id="ARBA00022630"/>
    </source>
</evidence>
<keyword evidence="6" id="KW-0479">Metal-binding</keyword>
<dbReference type="Gene3D" id="3.20.20.70">
    <property type="entry name" value="Aldolase class I"/>
    <property type="match status" value="1"/>
</dbReference>
<keyword evidence="7" id="KW-0560">Oxidoreductase</keyword>
<keyword evidence="14" id="KW-1185">Reference proteome</keyword>
<dbReference type="GO" id="GO:0051536">
    <property type="term" value="F:iron-sulfur cluster binding"/>
    <property type="evidence" value="ECO:0007669"/>
    <property type="project" value="UniProtKB-KW"/>
</dbReference>
<evidence type="ECO:0000256" key="3">
    <source>
        <dbReference type="ARBA" id="ARBA00011048"/>
    </source>
</evidence>
<keyword evidence="4" id="KW-0285">Flavoprotein</keyword>
<dbReference type="EMBL" id="SHKL01000001">
    <property type="protein sequence ID" value="RZT88624.1"/>
    <property type="molecule type" value="Genomic_DNA"/>
</dbReference>
<keyword evidence="8" id="KW-0408">Iron</keyword>
<feature type="region of interest" description="Disordered" evidence="10">
    <location>
        <begin position="340"/>
        <end position="372"/>
    </location>
</feature>
<dbReference type="InterPro" id="IPR013785">
    <property type="entry name" value="Aldolase_TIM"/>
</dbReference>
<comment type="caution">
    <text evidence="13">The sequence shown here is derived from an EMBL/GenBank/DDBJ whole genome shotgun (WGS) entry which is preliminary data.</text>
</comment>
<dbReference type="PANTHER" id="PTHR42917:SF2">
    <property type="entry name" value="2,4-DIENOYL-COA REDUCTASE [(2E)-ENOYL-COA-PRODUCING]"/>
    <property type="match status" value="1"/>
</dbReference>
<dbReference type="InterPro" id="IPR023967">
    <property type="entry name" value="CHP03996_oxidoreductase"/>
</dbReference>
<reference evidence="13 14" key="1">
    <citation type="submission" date="2019-02" db="EMBL/GenBank/DDBJ databases">
        <title>Sequencing the genomes of 1000 actinobacteria strains.</title>
        <authorList>
            <person name="Klenk H.-P."/>
        </authorList>
    </citation>
    <scope>NUCLEOTIDE SEQUENCE [LARGE SCALE GENOMIC DNA]</scope>
    <source>
        <strain evidence="13 14">DSM 45779</strain>
    </source>
</reference>
<evidence type="ECO:0000256" key="9">
    <source>
        <dbReference type="ARBA" id="ARBA00023014"/>
    </source>
</evidence>
<dbReference type="GO" id="GO:0033543">
    <property type="term" value="P:fatty acid beta-oxidation, unsaturated, even number, reductase/isomerase pathway"/>
    <property type="evidence" value="ECO:0007669"/>
    <property type="project" value="TreeGrafter"/>
</dbReference>
<name>A0A4Q7V554_PSEST</name>
<feature type="domain" description="FAD/NAD(P)-binding" evidence="12">
    <location>
        <begin position="375"/>
        <end position="624"/>
    </location>
</feature>
<gene>
    <name evidence="13" type="ORF">EV383_5568</name>
</gene>
<dbReference type="PRINTS" id="PR00411">
    <property type="entry name" value="PNDRDTASEI"/>
</dbReference>
<evidence type="ECO:0000256" key="6">
    <source>
        <dbReference type="ARBA" id="ARBA00022723"/>
    </source>
</evidence>
<dbReference type="Pfam" id="PF00724">
    <property type="entry name" value="Oxidored_FMN"/>
    <property type="match status" value="1"/>
</dbReference>
<comment type="cofactor">
    <cofactor evidence="1">
        <name>FMN</name>
        <dbReference type="ChEBI" id="CHEBI:58210"/>
    </cofactor>
</comment>
<comment type="cofactor">
    <cofactor evidence="2">
        <name>[4Fe-4S] cluster</name>
        <dbReference type="ChEBI" id="CHEBI:49883"/>
    </cofactor>
</comment>
<evidence type="ECO:0000256" key="10">
    <source>
        <dbReference type="SAM" id="MobiDB-lite"/>
    </source>
</evidence>
<proteinExistence type="inferred from homology"/>
<evidence type="ECO:0000256" key="5">
    <source>
        <dbReference type="ARBA" id="ARBA00022643"/>
    </source>
</evidence>
<dbReference type="Gene3D" id="3.50.50.60">
    <property type="entry name" value="FAD/NAD(P)-binding domain"/>
    <property type="match status" value="1"/>
</dbReference>
<evidence type="ECO:0000256" key="7">
    <source>
        <dbReference type="ARBA" id="ARBA00023002"/>
    </source>
</evidence>
<evidence type="ECO:0000313" key="14">
    <source>
        <dbReference type="Proteomes" id="UP000291591"/>
    </source>
</evidence>
<evidence type="ECO:0000256" key="8">
    <source>
        <dbReference type="ARBA" id="ARBA00023004"/>
    </source>
</evidence>
<dbReference type="Pfam" id="PF07992">
    <property type="entry name" value="Pyr_redox_2"/>
    <property type="match status" value="1"/>
</dbReference>
<accession>A0A4Q7V554</accession>
<dbReference type="NCBIfam" id="TIGR03996">
    <property type="entry name" value="mycofact_OYE_1"/>
    <property type="match status" value="1"/>
</dbReference>
<dbReference type="PANTHER" id="PTHR42917">
    <property type="entry name" value="2,4-DIENOYL-COA REDUCTASE"/>
    <property type="match status" value="1"/>
</dbReference>
<sequence length="672" mass="69544">MADGLTAPVQIRGRWAPSRVLFGPHETNLGYRREISDAHVAYYARRAEGGAGLIVTEVASVHPSDHPYERAPLAAHSGPGWSAVAGACRPHGALVLAGLGHAGSQGSTAYSQRPLWGPSRVPDVVTREVPMVMERPEIDALLDGFGDAVRGAVAAGLDGVEINAGQHSLLRQFCSGLTNHRTDDHRDRGLLLREVVDVVRAALGPDRILGLRLCADELAPWAGITPPDGAALAASVADAVDYLVPVRGSALSVSSTRPDLHTPPGFNRELCAAVRGTGSLTVLQGSVVDPSMAEAALADGTADLVEMTRAQIADPDLVALVRAGTPERIRPCTLSNQLSLARDPRNPIVGDEAEPRSGRETTDPPVDGRDPVPRDVVVVGGGPAGLEAARTLALRGHRVALHERDRVLGGSLRLAAAVHGRARIGVLLPWWERELQRLGVEVRTGVAVTAEDLDEAERAGAAVLLTTGSRPAPAAFPSDVPVVPAAEFERTVLTSGSTSAAVTTALASAGGAPRGIRGVPPAVVVFDPVGDWTGAGVAEQLAAAGVACTLVTPDAVAGDQLGRTGDLADANARLERAGVTRVLFSTLRSVTGGTARIEDVHTGAARDIPCDLVVDCSARLPEDTLWTAAPHRLRAGDAVAPRTIAEAVGEGRRAALEIGAGRSATVLSGSSS</sequence>
<dbReference type="GO" id="GO:0008670">
    <property type="term" value="F:2,4-dienoyl-CoA reductase (NADPH) activity"/>
    <property type="evidence" value="ECO:0007669"/>
    <property type="project" value="TreeGrafter"/>
</dbReference>
<dbReference type="SUPFAM" id="SSF51395">
    <property type="entry name" value="FMN-linked oxidoreductases"/>
    <property type="match status" value="1"/>
</dbReference>
<feature type="domain" description="NADH:flavin oxidoreductase/NADH oxidase N-terminal" evidence="11">
    <location>
        <begin position="8"/>
        <end position="326"/>
    </location>
</feature>
<protein>
    <submittedName>
        <fullName evidence="13">2,4-dienoyl-CoA reductase (NADPH2)</fullName>
    </submittedName>
</protein>
<evidence type="ECO:0000256" key="2">
    <source>
        <dbReference type="ARBA" id="ARBA00001966"/>
    </source>
</evidence>